<reference evidence="3 4" key="1">
    <citation type="submission" date="2017-07" db="EMBL/GenBank/DDBJ databases">
        <title>Draft Genome Sequences of Select Purple Nonsulfur Bacteria.</title>
        <authorList>
            <person name="Lasarre B."/>
            <person name="Mckinlay J.B."/>
        </authorList>
    </citation>
    <scope>NUCLEOTIDE SEQUENCE [LARGE SCALE GENOMIC DNA]</scope>
    <source>
        <strain evidence="3 4">DSM 11290</strain>
    </source>
</reference>
<dbReference type="EMBL" id="NPEV01000038">
    <property type="protein sequence ID" value="RAI25977.1"/>
    <property type="molecule type" value="Genomic_DNA"/>
</dbReference>
<feature type="region of interest" description="Disordered" evidence="1">
    <location>
        <begin position="105"/>
        <end position="134"/>
    </location>
</feature>
<name>A0A327JHV4_9HYPH</name>
<organism evidence="3 4">
    <name type="scientific">Rhodobium orientis</name>
    <dbReference type="NCBI Taxonomy" id="34017"/>
    <lineage>
        <taxon>Bacteria</taxon>
        <taxon>Pseudomonadati</taxon>
        <taxon>Pseudomonadota</taxon>
        <taxon>Alphaproteobacteria</taxon>
        <taxon>Hyphomicrobiales</taxon>
        <taxon>Rhodobiaceae</taxon>
        <taxon>Rhodobium</taxon>
    </lineage>
</organism>
<feature type="signal peptide" evidence="2">
    <location>
        <begin position="1"/>
        <end position="20"/>
    </location>
</feature>
<dbReference type="RefSeq" id="WP_146610214.1">
    <property type="nucleotide sequence ID" value="NZ_JACIGG010000003.1"/>
</dbReference>
<accession>A0A327JHV4</accession>
<keyword evidence="2" id="KW-0732">Signal</keyword>
<feature type="chain" id="PRO_5016290885" description="DUF4426 domain-containing protein" evidence="2">
    <location>
        <begin position="21"/>
        <end position="186"/>
    </location>
</feature>
<evidence type="ECO:0000313" key="3">
    <source>
        <dbReference type="EMBL" id="RAI25977.1"/>
    </source>
</evidence>
<comment type="caution">
    <text evidence="3">The sequence shown here is derived from an EMBL/GenBank/DDBJ whole genome shotgun (WGS) entry which is preliminary data.</text>
</comment>
<dbReference type="Proteomes" id="UP000249299">
    <property type="component" value="Unassembled WGS sequence"/>
</dbReference>
<gene>
    <name evidence="3" type="ORF">CH339_16200</name>
</gene>
<evidence type="ECO:0000256" key="1">
    <source>
        <dbReference type="SAM" id="MobiDB-lite"/>
    </source>
</evidence>
<keyword evidence="4" id="KW-1185">Reference proteome</keyword>
<evidence type="ECO:0000256" key="2">
    <source>
        <dbReference type="SAM" id="SignalP"/>
    </source>
</evidence>
<sequence>MTIRSILAALCILLVGAVLAPGPAGADETTARGRIVAVEDAGYPMFAVTVAFPAKDEETLLLNAEEAAIDPGVLAGLEGRTAEIAVLRDERNSLYDLHYQGKSVFDPDAEKPGPERQSITGTLKGADEPTGGDLPDEITVTDGKGNSETFEYFIQPEMVAVNGREVTAYFETRTVAEITSLTPVEE</sequence>
<protein>
    <recommendedName>
        <fullName evidence="5">DUF4426 domain-containing protein</fullName>
    </recommendedName>
</protein>
<evidence type="ECO:0000313" key="4">
    <source>
        <dbReference type="Proteomes" id="UP000249299"/>
    </source>
</evidence>
<dbReference type="AlphaFoldDB" id="A0A327JHV4"/>
<evidence type="ECO:0008006" key="5">
    <source>
        <dbReference type="Google" id="ProtNLM"/>
    </source>
</evidence>
<proteinExistence type="predicted"/>